<reference evidence="2 3" key="1">
    <citation type="submission" date="2014-07" db="EMBL/GenBank/DDBJ databases">
        <title>Draft genome sequence of Thalassospira profundimaris R8-17.</title>
        <authorList>
            <person name="Lai Q."/>
            <person name="Shao Z."/>
        </authorList>
    </citation>
    <scope>NUCLEOTIDE SEQUENCE [LARGE SCALE GENOMIC DNA]</scope>
    <source>
        <strain evidence="2 3">R8-17</strain>
    </source>
</reference>
<evidence type="ECO:0000313" key="2">
    <source>
        <dbReference type="EMBL" id="RCK19666.1"/>
    </source>
</evidence>
<dbReference type="Proteomes" id="UP000253061">
    <property type="component" value="Unassembled WGS sequence"/>
</dbReference>
<organism evidence="2 3">
    <name type="scientific">Thalassospira profundimaris</name>
    <dbReference type="NCBI Taxonomy" id="502049"/>
    <lineage>
        <taxon>Bacteria</taxon>
        <taxon>Pseudomonadati</taxon>
        <taxon>Pseudomonadota</taxon>
        <taxon>Alphaproteobacteria</taxon>
        <taxon>Rhodospirillales</taxon>
        <taxon>Thalassospiraceae</taxon>
        <taxon>Thalassospira</taxon>
    </lineage>
</organism>
<keyword evidence="1" id="KW-0812">Transmembrane</keyword>
<name>A0A367V3A9_9PROT</name>
<sequence>MYSVGGSMLVYVAYVFCAVFALLSIFFLFSNRQNIKSLSFSEKSSVLSSSAQVIFISLGSAVALSSLDVAILQGTRAQQFRTSEILEKYDPDKMDEKIRKYNEFMSLLLRKAYRNDLEPSARLEKATELFQAGLVEDHDWLTGALSELLVCGEVEVCNSDRIKKTVCFLTDDQIRNLVREPLFSIPGSLSNFVFDSRENMARLQRESCGVISSAIDYYDEKWRVQ</sequence>
<keyword evidence="1" id="KW-0472">Membrane</keyword>
<keyword evidence="1" id="KW-1133">Transmembrane helix</keyword>
<dbReference type="AlphaFoldDB" id="A0A367V3A9"/>
<feature type="transmembrane region" description="Helical" evidence="1">
    <location>
        <begin position="9"/>
        <end position="29"/>
    </location>
</feature>
<proteinExistence type="predicted"/>
<dbReference type="EMBL" id="JPWB01000010">
    <property type="protein sequence ID" value="RCK19666.1"/>
    <property type="molecule type" value="Genomic_DNA"/>
</dbReference>
<evidence type="ECO:0000256" key="1">
    <source>
        <dbReference type="SAM" id="Phobius"/>
    </source>
</evidence>
<protein>
    <submittedName>
        <fullName evidence="2">Uncharacterized protein</fullName>
    </submittedName>
</protein>
<comment type="caution">
    <text evidence="2">The sequence shown here is derived from an EMBL/GenBank/DDBJ whole genome shotgun (WGS) entry which is preliminary data.</text>
</comment>
<evidence type="ECO:0000313" key="3">
    <source>
        <dbReference type="Proteomes" id="UP000253061"/>
    </source>
</evidence>
<gene>
    <name evidence="2" type="ORF">TH6_18890</name>
</gene>
<feature type="transmembrane region" description="Helical" evidence="1">
    <location>
        <begin position="49"/>
        <end position="72"/>
    </location>
</feature>
<accession>A0A367V3A9</accession>